<evidence type="ECO:0000256" key="1">
    <source>
        <dbReference type="ARBA" id="ARBA00004514"/>
    </source>
</evidence>
<evidence type="ECO:0000256" key="9">
    <source>
        <dbReference type="ARBA" id="ARBA00046432"/>
    </source>
</evidence>
<accession>A0AA88XLJ0</accession>
<keyword evidence="3" id="KW-0963">Cytoplasm</keyword>
<dbReference type="Proteomes" id="UP001186944">
    <property type="component" value="Unassembled WGS sequence"/>
</dbReference>
<gene>
    <name evidence="12" type="ORF">FSP39_007400</name>
</gene>
<dbReference type="Gene3D" id="3.40.50.10470">
    <property type="entry name" value="Translation initiation factor eif-2b, domain 2"/>
    <property type="match status" value="1"/>
</dbReference>
<dbReference type="PANTHER" id="PTHR10233:SF14">
    <property type="entry name" value="TRANSLATION INITIATION FACTOR EIF-2B SUBUNIT DELTA"/>
    <property type="match status" value="1"/>
</dbReference>
<keyword evidence="13" id="KW-1185">Reference proteome</keyword>
<evidence type="ECO:0000256" key="7">
    <source>
        <dbReference type="ARBA" id="ARBA00044147"/>
    </source>
</evidence>
<evidence type="ECO:0000256" key="4">
    <source>
        <dbReference type="ARBA" id="ARBA00022540"/>
    </source>
</evidence>
<comment type="subcellular location">
    <subcellularLocation>
        <location evidence="1">Cytoplasm</location>
        <location evidence="1">Cytosol</location>
    </subcellularLocation>
</comment>
<dbReference type="InterPro" id="IPR000649">
    <property type="entry name" value="IF-2B-related"/>
</dbReference>
<dbReference type="GO" id="GO:0005085">
    <property type="term" value="F:guanyl-nucleotide exchange factor activity"/>
    <property type="evidence" value="ECO:0007669"/>
    <property type="project" value="UniProtKB-ARBA"/>
</dbReference>
<evidence type="ECO:0000313" key="12">
    <source>
        <dbReference type="EMBL" id="KAK3087547.1"/>
    </source>
</evidence>
<organism evidence="12 13">
    <name type="scientific">Pinctada imbricata</name>
    <name type="common">Atlantic pearl-oyster</name>
    <name type="synonym">Pinctada martensii</name>
    <dbReference type="NCBI Taxonomy" id="66713"/>
    <lineage>
        <taxon>Eukaryota</taxon>
        <taxon>Metazoa</taxon>
        <taxon>Spiralia</taxon>
        <taxon>Lophotrochozoa</taxon>
        <taxon>Mollusca</taxon>
        <taxon>Bivalvia</taxon>
        <taxon>Autobranchia</taxon>
        <taxon>Pteriomorphia</taxon>
        <taxon>Pterioida</taxon>
        <taxon>Pterioidea</taxon>
        <taxon>Pteriidae</taxon>
        <taxon>Pinctada</taxon>
    </lineage>
</organism>
<sequence length="529" mass="58573">MADAKSRECEILDKVTDGKTKPMEGQGGGKKKEKKEKKAKTKEGQSASQDKGQGQNASQDKGQGEQNDSVGEVKSKPKLTKAERREIQERQRAEKEARKAAAAAGGSKDAPQAAAPGTLQLQNQVLFKAVAAATAAKKNEPKRVPDSIKADDAETQKRVAKKLEKQHIPQRTSAQRKVRLFNHLHQYEREVSLTQSLPFSSTGIHPVIVRLGLQYAEGVISGSNARCLAMLAAFKQVIRDYVTPPQKELSRDLEAKIKPYITFLNQCRLLSVSMGNAIKYLKYHITRTPNDIGDIEAKQQLLNHIDSFIKERILLAADAISKYVKDEKKIVDGDVIVVFSCSSIVKRVICDAHNQGRKFRVIVVDARPKMEGKEMLRRLVRRGITCSYVLMNAASYAMQEATKVFLGAHAMLANGCLMSRVGTSLIAMIAKSCNVPVMVCCETYKFSERGQTDSFVFNELGDPDDLVHIGNKESYLSDWRDHSSLTLLNLVYDVTPPEFISLVITELGLIPCTSVPVVLRMKQAEISDT</sequence>
<feature type="compositionally biased region" description="Basic and acidic residues" evidence="11">
    <location>
        <begin position="1"/>
        <end position="22"/>
    </location>
</feature>
<dbReference type="InterPro" id="IPR037171">
    <property type="entry name" value="NagB/RpiA_transferase-like"/>
</dbReference>
<feature type="compositionally biased region" description="Polar residues" evidence="11">
    <location>
        <begin position="45"/>
        <end position="69"/>
    </location>
</feature>
<feature type="compositionally biased region" description="Low complexity" evidence="11">
    <location>
        <begin position="100"/>
        <end position="114"/>
    </location>
</feature>
<feature type="region of interest" description="Disordered" evidence="11">
    <location>
        <begin position="134"/>
        <end position="154"/>
    </location>
</feature>
<keyword evidence="5" id="KW-0648">Protein biosynthesis</keyword>
<dbReference type="GO" id="GO:0140535">
    <property type="term" value="C:intracellular protein-containing complex"/>
    <property type="evidence" value="ECO:0007669"/>
    <property type="project" value="UniProtKB-ARBA"/>
</dbReference>
<feature type="region of interest" description="Disordered" evidence="11">
    <location>
        <begin position="1"/>
        <end position="114"/>
    </location>
</feature>
<dbReference type="Pfam" id="PF01008">
    <property type="entry name" value="IF-2B"/>
    <property type="match status" value="1"/>
</dbReference>
<evidence type="ECO:0000256" key="5">
    <source>
        <dbReference type="ARBA" id="ARBA00022917"/>
    </source>
</evidence>
<dbReference type="AlphaFoldDB" id="A0AA88XLJ0"/>
<evidence type="ECO:0000313" key="13">
    <source>
        <dbReference type="Proteomes" id="UP001186944"/>
    </source>
</evidence>
<feature type="compositionally biased region" description="Basic and acidic residues" evidence="11">
    <location>
        <begin position="137"/>
        <end position="154"/>
    </location>
</feature>
<dbReference type="GO" id="GO:0003743">
    <property type="term" value="F:translation initiation factor activity"/>
    <property type="evidence" value="ECO:0007669"/>
    <property type="project" value="UniProtKB-KW"/>
</dbReference>
<evidence type="ECO:0000256" key="11">
    <source>
        <dbReference type="SAM" id="MobiDB-lite"/>
    </source>
</evidence>
<dbReference type="FunFam" id="3.40.50.10470:FF:000002">
    <property type="entry name" value="Probable translation initiation factor eIF-2B subunit delta"/>
    <property type="match status" value="1"/>
</dbReference>
<comment type="caution">
    <text evidence="12">The sequence shown here is derived from an EMBL/GenBank/DDBJ whole genome shotgun (WGS) entry which is preliminary data.</text>
</comment>
<dbReference type="GO" id="GO:0007417">
    <property type="term" value="P:central nervous system development"/>
    <property type="evidence" value="ECO:0007669"/>
    <property type="project" value="UniProtKB-ARBA"/>
</dbReference>
<feature type="compositionally biased region" description="Basic residues" evidence="11">
    <location>
        <begin position="29"/>
        <end position="40"/>
    </location>
</feature>
<evidence type="ECO:0000256" key="6">
    <source>
        <dbReference type="ARBA" id="ARBA00043898"/>
    </source>
</evidence>
<name>A0AA88XLJ0_PINIB</name>
<dbReference type="PANTHER" id="PTHR10233">
    <property type="entry name" value="TRANSLATION INITIATION FACTOR EIF-2B"/>
    <property type="match status" value="1"/>
</dbReference>
<reference evidence="12" key="1">
    <citation type="submission" date="2019-08" db="EMBL/GenBank/DDBJ databases">
        <title>The improved chromosome-level genome for the pearl oyster Pinctada fucata martensii using PacBio sequencing and Hi-C.</title>
        <authorList>
            <person name="Zheng Z."/>
        </authorList>
    </citation>
    <scope>NUCLEOTIDE SEQUENCE</scope>
    <source>
        <strain evidence="12">ZZ-2019</strain>
        <tissue evidence="12">Adductor muscle</tissue>
    </source>
</reference>
<evidence type="ECO:0000256" key="3">
    <source>
        <dbReference type="ARBA" id="ARBA00022490"/>
    </source>
</evidence>
<evidence type="ECO:0000256" key="8">
    <source>
        <dbReference type="ARBA" id="ARBA00044356"/>
    </source>
</evidence>
<keyword evidence="4" id="KW-0396">Initiation factor</keyword>
<comment type="similarity">
    <text evidence="2 10">Belongs to the eIF-2B alpha/beta/delta subunits family.</text>
</comment>
<feature type="compositionally biased region" description="Basic and acidic residues" evidence="11">
    <location>
        <begin position="71"/>
        <end position="99"/>
    </location>
</feature>
<dbReference type="EMBL" id="VSWD01000011">
    <property type="protein sequence ID" value="KAK3087547.1"/>
    <property type="molecule type" value="Genomic_DNA"/>
</dbReference>
<protein>
    <recommendedName>
        <fullName evidence="7">Translation initiation factor eIF2B subunit delta</fullName>
    </recommendedName>
    <alternativeName>
        <fullName evidence="8">eIF2B GDP-GTP exchange factor subunit delta</fullName>
    </alternativeName>
</protein>
<dbReference type="SUPFAM" id="SSF100950">
    <property type="entry name" value="NagB/RpiA/CoA transferase-like"/>
    <property type="match status" value="1"/>
</dbReference>
<evidence type="ECO:0000256" key="2">
    <source>
        <dbReference type="ARBA" id="ARBA00007251"/>
    </source>
</evidence>
<comment type="function">
    <text evidence="6">Acts as a component of the translation initiation factor 2B (eIF2B) complex, which catalyzes the exchange of GDP for GTP on eukaryotic initiation factor 2 (eIF2) gamma subunit. Its guanine nucleotide exchange factor activity is repressed when bound to eIF2 complex phosphorylated on the alpha subunit, thereby limiting the amount of methionyl-initiator methionine tRNA available to the ribosome and consequently global translation is repressed.</text>
</comment>
<comment type="subunit">
    <text evidence="9">Component of the translation initiation factor 2B (eIF2B) complex which is a heterodecamer of two sets of five different subunits: alpha, beta, gamma, delta and epsilon. Subunits alpha, beta and delta comprise a regulatory subcomplex and subunits epsilon and gamma comprise a catalytic subcomplex. Within the complex, the hexameric regulatory complex resides at the center, with the two heterodimeric catalytic subcomplexes bound on opposite sides.</text>
</comment>
<dbReference type="GO" id="GO:0005829">
    <property type="term" value="C:cytosol"/>
    <property type="evidence" value="ECO:0007669"/>
    <property type="project" value="UniProtKB-SubCell"/>
</dbReference>
<dbReference type="GO" id="GO:0048513">
    <property type="term" value="P:animal organ development"/>
    <property type="evidence" value="ECO:0007669"/>
    <property type="project" value="UniProtKB-ARBA"/>
</dbReference>
<dbReference type="InterPro" id="IPR042529">
    <property type="entry name" value="IF_2B-like_C"/>
</dbReference>
<evidence type="ECO:0000256" key="10">
    <source>
        <dbReference type="RuleBase" id="RU003814"/>
    </source>
</evidence>
<proteinExistence type="inferred from homology"/>